<comment type="caution">
    <text evidence="1">The sequence shown here is derived from an EMBL/GenBank/DDBJ whole genome shotgun (WGS) entry which is preliminary data.</text>
</comment>
<organism evidence="1 2">
    <name type="scientific">Aduncisulcus paluster</name>
    <dbReference type="NCBI Taxonomy" id="2918883"/>
    <lineage>
        <taxon>Eukaryota</taxon>
        <taxon>Metamonada</taxon>
        <taxon>Carpediemonas-like organisms</taxon>
        <taxon>Aduncisulcus</taxon>
    </lineage>
</organism>
<keyword evidence="2" id="KW-1185">Reference proteome</keyword>
<protein>
    <submittedName>
        <fullName evidence="1">Uncharacterized protein</fullName>
    </submittedName>
</protein>
<evidence type="ECO:0000313" key="2">
    <source>
        <dbReference type="Proteomes" id="UP001057375"/>
    </source>
</evidence>
<name>A0ABQ5KWU1_9EUKA</name>
<proteinExistence type="predicted"/>
<accession>A0ABQ5KWU1</accession>
<dbReference type="EMBL" id="BQXS01011235">
    <property type="protein sequence ID" value="GKT36471.1"/>
    <property type="molecule type" value="Genomic_DNA"/>
</dbReference>
<dbReference type="Proteomes" id="UP001057375">
    <property type="component" value="Unassembled WGS sequence"/>
</dbReference>
<reference evidence="1" key="1">
    <citation type="submission" date="2022-03" db="EMBL/GenBank/DDBJ databases">
        <title>Draft genome sequence of Aduncisulcus paluster, a free-living microaerophilic Fornicata.</title>
        <authorList>
            <person name="Yuyama I."/>
            <person name="Kume K."/>
            <person name="Tamura T."/>
            <person name="Inagaki Y."/>
            <person name="Hashimoto T."/>
        </authorList>
    </citation>
    <scope>NUCLEOTIDE SEQUENCE</scope>
    <source>
        <strain evidence="1">NY0171</strain>
    </source>
</reference>
<sequence length="161" mass="18453">MVAVCQELVKEHYGTMKPIQYTPIRWDSIIQEYYKVCVAWDALEKALKLLKEPPETVKYCISTVQQKIVKRLVFRSNTRKTTVWKLDNYAGFATGFFGRVKDAQGIILEIKIKFISGLRPARFAERVTMLEKVDQAPNSITGIKTLMGRSERSLDGNYVSV</sequence>
<gene>
    <name evidence="1" type="ORF">ADUPG1_009433</name>
</gene>
<evidence type="ECO:0000313" key="1">
    <source>
        <dbReference type="EMBL" id="GKT36471.1"/>
    </source>
</evidence>